<dbReference type="Proteomes" id="UP001152747">
    <property type="component" value="Unassembled WGS sequence"/>
</dbReference>
<organism evidence="13 14">
    <name type="scientific">Caenorhabditis angaria</name>
    <dbReference type="NCBI Taxonomy" id="860376"/>
    <lineage>
        <taxon>Eukaryota</taxon>
        <taxon>Metazoa</taxon>
        <taxon>Ecdysozoa</taxon>
        <taxon>Nematoda</taxon>
        <taxon>Chromadorea</taxon>
        <taxon>Rhabditida</taxon>
        <taxon>Rhabditina</taxon>
        <taxon>Rhabditomorpha</taxon>
        <taxon>Rhabditoidea</taxon>
        <taxon>Rhabditidae</taxon>
        <taxon>Peloderinae</taxon>
        <taxon>Caenorhabditis</taxon>
    </lineage>
</organism>
<dbReference type="SMART" id="SM00399">
    <property type="entry name" value="ZnF_C4"/>
    <property type="match status" value="2"/>
</dbReference>
<dbReference type="AlphaFoldDB" id="A0A9P1ISK3"/>
<evidence type="ECO:0000256" key="2">
    <source>
        <dbReference type="ARBA" id="ARBA00022723"/>
    </source>
</evidence>
<dbReference type="SUPFAM" id="SSF57716">
    <property type="entry name" value="Glucocorticoid receptor-like (DNA-binding domain)"/>
    <property type="match status" value="2"/>
</dbReference>
<evidence type="ECO:0000313" key="14">
    <source>
        <dbReference type="Proteomes" id="UP001152747"/>
    </source>
</evidence>
<dbReference type="GO" id="GO:0003700">
    <property type="term" value="F:DNA-binding transcription factor activity"/>
    <property type="evidence" value="ECO:0007669"/>
    <property type="project" value="InterPro"/>
</dbReference>
<dbReference type="EMBL" id="CANHGI010000005">
    <property type="protein sequence ID" value="CAI5451323.1"/>
    <property type="molecule type" value="Genomic_DNA"/>
</dbReference>
<feature type="domain" description="Nuclear receptor" evidence="11">
    <location>
        <begin position="326"/>
        <end position="402"/>
    </location>
</feature>
<dbReference type="PROSITE" id="PS00031">
    <property type="entry name" value="NUCLEAR_REC_DBD_1"/>
    <property type="match status" value="1"/>
</dbReference>
<keyword evidence="7 10" id="KW-0804">Transcription</keyword>
<evidence type="ECO:0000259" key="11">
    <source>
        <dbReference type="PROSITE" id="PS51030"/>
    </source>
</evidence>
<sequence>MSFFEKCSVCDKKSTGIHYGVQSCDACKSFYLRSMRSNRKYSKCPFDQNCYFAVVSHYKCRECRLKKCIQLGMQIKNQSVTEFGIWKKLEIPFTKLHTLIRNLAHIDSEVAKLRISTYNPIIYPKLENAVGASSILNMASQLPPMSGKEWGVFDILMVIEYAKTFPFFDKLSIQDKCALIKGTHFMITSLTSAFESYLNKKDVLQAPDGLIYDDKITMWDVEVMFGAKIPKNMMCIPINFWTIQYFVQHKPTHEEYLLMKAIAFCNPVNELSNFGKKLIQKERKKFGEALSEYCLKSKNGASRYVTLLEYVINRIRAQKDVKDFAIQKCLVCEEKSNGNHYGAQTCNGCKSFFLRSMGRKVIYSKCPFDRNCYSTVVSHYKCRECRFKKCLKVGMNLGNKSMTCWEIWRDLEIPFTKTTRLLRVLAHIDSEVTKLRISTYNPIIYPNLNDVVKAPSILNLASKLQPMPGYPMQKSESIKIRIKLNKKRIEIENQKKSYDYPVESFSHEEFNIKEWGVFDALMTIEYAKTFPFFEKLDDKDKCVLIQETHFMISSITSGFESYLNKKDALQSPDGLFYDNTLTKSDAEVMFGLNIPDNISFIPISYWTIKNFIQNRLTHEEYLLMKAIAFCHPVMELSDYGRELVQQERNKFANSLLNYCCASNTGVSRYVTIIECVSNRIRAQKAAKDFTAFIRLMSTSTVSTSRKMLEDQIFL</sequence>
<dbReference type="GO" id="GO:0043565">
    <property type="term" value="F:sequence-specific DNA binding"/>
    <property type="evidence" value="ECO:0007669"/>
    <property type="project" value="InterPro"/>
</dbReference>
<dbReference type="Gene3D" id="1.10.565.10">
    <property type="entry name" value="Retinoid X Receptor"/>
    <property type="match status" value="2"/>
</dbReference>
<dbReference type="PANTHER" id="PTHR45886">
    <property type="entry name" value="NUCLEAR HORMONE RECEPTOR FAMILY-RELATED-RELATED"/>
    <property type="match status" value="1"/>
</dbReference>
<comment type="subcellular location">
    <subcellularLocation>
        <location evidence="10">Nucleus</location>
    </subcellularLocation>
</comment>
<evidence type="ECO:0000256" key="4">
    <source>
        <dbReference type="ARBA" id="ARBA00022833"/>
    </source>
</evidence>
<dbReference type="PROSITE" id="PS51843">
    <property type="entry name" value="NR_LBD"/>
    <property type="match status" value="2"/>
</dbReference>
<feature type="domain" description="NR LBD" evidence="12">
    <location>
        <begin position="476"/>
        <end position="714"/>
    </location>
</feature>
<reference evidence="13" key="1">
    <citation type="submission" date="2022-11" db="EMBL/GenBank/DDBJ databases">
        <authorList>
            <person name="Kikuchi T."/>
        </authorList>
    </citation>
    <scope>NUCLEOTIDE SEQUENCE</scope>
    <source>
        <strain evidence="13">PS1010</strain>
    </source>
</reference>
<dbReference type="InterPro" id="IPR000536">
    <property type="entry name" value="Nucl_hrmn_rcpt_lig-bd"/>
</dbReference>
<dbReference type="PANTHER" id="PTHR45886:SF18">
    <property type="entry name" value="NR LBD DOMAIN-CONTAINING PROTEIN-RELATED"/>
    <property type="match status" value="1"/>
</dbReference>
<dbReference type="InterPro" id="IPR035500">
    <property type="entry name" value="NHR-like_dom_sf"/>
</dbReference>
<dbReference type="SUPFAM" id="SSF48508">
    <property type="entry name" value="Nuclear receptor ligand-binding domain"/>
    <property type="match status" value="2"/>
</dbReference>
<dbReference type="Pfam" id="PF00104">
    <property type="entry name" value="Hormone_recep"/>
    <property type="match status" value="2"/>
</dbReference>
<evidence type="ECO:0000256" key="9">
    <source>
        <dbReference type="ARBA" id="ARBA00023242"/>
    </source>
</evidence>
<feature type="domain" description="Nuclear receptor" evidence="11">
    <location>
        <begin position="4"/>
        <end position="80"/>
    </location>
</feature>
<keyword evidence="6 10" id="KW-0238">DNA-binding</keyword>
<dbReference type="PROSITE" id="PS51257">
    <property type="entry name" value="PROKAR_LIPOPROTEIN"/>
    <property type="match status" value="1"/>
</dbReference>
<dbReference type="GO" id="GO:0005634">
    <property type="term" value="C:nucleus"/>
    <property type="evidence" value="ECO:0007669"/>
    <property type="project" value="UniProtKB-SubCell"/>
</dbReference>
<keyword evidence="2 10" id="KW-0479">Metal-binding</keyword>
<dbReference type="PROSITE" id="PS51030">
    <property type="entry name" value="NUCLEAR_REC_DBD_2"/>
    <property type="match status" value="2"/>
</dbReference>
<dbReference type="Gene3D" id="3.30.50.10">
    <property type="entry name" value="Erythroid Transcription Factor GATA-1, subunit A"/>
    <property type="match status" value="2"/>
</dbReference>
<feature type="domain" description="NR LBD" evidence="12">
    <location>
        <begin position="102"/>
        <end position="351"/>
    </location>
</feature>
<gene>
    <name evidence="13" type="ORF">CAMP_LOCUS13960</name>
</gene>
<keyword evidence="5 10" id="KW-0805">Transcription regulation</keyword>
<name>A0A9P1ISK3_9PELO</name>
<accession>A0A9P1ISK3</accession>
<dbReference type="GO" id="GO:0008270">
    <property type="term" value="F:zinc ion binding"/>
    <property type="evidence" value="ECO:0007669"/>
    <property type="project" value="UniProtKB-KW"/>
</dbReference>
<dbReference type="SMART" id="SM00430">
    <property type="entry name" value="HOLI"/>
    <property type="match status" value="2"/>
</dbReference>
<dbReference type="InterPro" id="IPR001628">
    <property type="entry name" value="Znf_hrmn_rcpt"/>
</dbReference>
<evidence type="ECO:0000256" key="3">
    <source>
        <dbReference type="ARBA" id="ARBA00022771"/>
    </source>
</evidence>
<evidence type="ECO:0008006" key="15">
    <source>
        <dbReference type="Google" id="ProtNLM"/>
    </source>
</evidence>
<keyword evidence="9 10" id="KW-0539">Nucleus</keyword>
<comment type="caution">
    <text evidence="13">The sequence shown here is derived from an EMBL/GenBank/DDBJ whole genome shotgun (WGS) entry which is preliminary data.</text>
</comment>
<evidence type="ECO:0000256" key="7">
    <source>
        <dbReference type="ARBA" id="ARBA00023163"/>
    </source>
</evidence>
<keyword evidence="8 10" id="KW-0675">Receptor</keyword>
<dbReference type="InterPro" id="IPR013088">
    <property type="entry name" value="Znf_NHR/GATA"/>
</dbReference>
<evidence type="ECO:0000256" key="8">
    <source>
        <dbReference type="ARBA" id="ARBA00023170"/>
    </source>
</evidence>
<dbReference type="Pfam" id="PF00105">
    <property type="entry name" value="zf-C4"/>
    <property type="match status" value="2"/>
</dbReference>
<evidence type="ECO:0000256" key="6">
    <source>
        <dbReference type="ARBA" id="ARBA00023125"/>
    </source>
</evidence>
<evidence type="ECO:0000256" key="10">
    <source>
        <dbReference type="RuleBase" id="RU004334"/>
    </source>
</evidence>
<comment type="similarity">
    <text evidence="1 10">Belongs to the nuclear hormone receptor family.</text>
</comment>
<dbReference type="CDD" id="cd06916">
    <property type="entry name" value="NR_DBD_like"/>
    <property type="match status" value="1"/>
</dbReference>
<evidence type="ECO:0000259" key="12">
    <source>
        <dbReference type="PROSITE" id="PS51843"/>
    </source>
</evidence>
<evidence type="ECO:0000313" key="13">
    <source>
        <dbReference type="EMBL" id="CAI5451323.1"/>
    </source>
</evidence>
<protein>
    <recommendedName>
        <fullName evidence="15">Nuclear receptor domain-containing protein</fullName>
    </recommendedName>
</protein>
<keyword evidence="4 10" id="KW-0862">Zinc</keyword>
<evidence type="ECO:0000256" key="1">
    <source>
        <dbReference type="ARBA" id="ARBA00005993"/>
    </source>
</evidence>
<proteinExistence type="inferred from homology"/>
<keyword evidence="3 10" id="KW-0863">Zinc-finger</keyword>
<dbReference type="PRINTS" id="PR00047">
    <property type="entry name" value="STROIDFINGER"/>
</dbReference>
<evidence type="ECO:0000256" key="5">
    <source>
        <dbReference type="ARBA" id="ARBA00023015"/>
    </source>
</evidence>
<keyword evidence="14" id="KW-1185">Reference proteome</keyword>